<name>A0A9E4ZKQ2_9EURY</name>
<evidence type="ECO:0000313" key="6">
    <source>
        <dbReference type="EMBL" id="MCT8337147.1"/>
    </source>
</evidence>
<feature type="domain" description="FtsK" evidence="5">
    <location>
        <begin position="567"/>
        <end position="757"/>
    </location>
</feature>
<comment type="similarity">
    <text evidence="1">Belongs to the FtsK/SpoIIIE/SftA family.</text>
</comment>
<evidence type="ECO:0000259" key="5">
    <source>
        <dbReference type="PROSITE" id="PS50901"/>
    </source>
</evidence>
<dbReference type="CDD" id="cd01127">
    <property type="entry name" value="TrwB_TraG_TraD_VirD4"/>
    <property type="match status" value="1"/>
</dbReference>
<evidence type="ECO:0000313" key="7">
    <source>
        <dbReference type="Proteomes" id="UP001065682"/>
    </source>
</evidence>
<dbReference type="GO" id="GO:0005524">
    <property type="term" value="F:ATP binding"/>
    <property type="evidence" value="ECO:0007669"/>
    <property type="project" value="UniProtKB-KW"/>
</dbReference>
<keyword evidence="4" id="KW-0238">DNA-binding</keyword>
<sequence>MSTPADETDSKIIQDIDAAWNIDIERSISDQLRRYLKTTLPVKDLRSQKNIRFENVGPGWQDRPCFAISWGYSNIRQNCPAVKEESELEHVIRVMSAYIRIDQLSGTYKALSSRGNHSSGLYTEQYIVAGQSPYFCKYLEAWKDPLEINPIQISDSTTICDAMKWWLLATICEETTDAVPYISLQKIKQRLQDLQKLNEIDDCPLWELIVGQNDRSMSDMHPESHQGKNAFYIIGYCSGLIFGEVHSYVVDPEYRKAFLATEKETGIDARTIMKCIGREWRRHCEKQNERYGVEIEALSSLLSLLKGNDRTLIKPDQPESTTLDTLIRDGIISKIHSGGYILSKGIGISTVQYRLTDIQREYSLEIAQWPQNTVLLRHTQEVTIKPGVYKEFRETLPGSQADISLKPSVGEYPHETLRGLQRSLLGVFSTSSQYQPVDVEYLSRLESHLQKIFEEFGIDCIVDYQNFDINGPRVIRANIKPGKGVTISSIERRSKDIANRLYSDSELFDFANEDEVPTDVYIENVAARGMIGIHIPRKNFVSVGIRDLLKDLPGKSQLEFPIGIDIAGNTRYSDLISMPHLLVAGHPGSGKSVFLNSFIISMLFQNSPAELKLQLIDPKGGLEFGAYEGLPDLYCDIVSDAKTALNVLEKITTEKKYRYEIFKKEMVKDISEYNELVGIDKKPFIVIVIDEFADLVEMSKGKEVMKVVQRLAQKGRAAGIHLVIATQKPSVKVIDGTIKSNLPARLSFRVATQSDSRVILDENGAEKLYGKGDCFLKEPNIPELRRFQAAYISNEEIKRFVTQLKSQQSA</sequence>
<dbReference type="SUPFAM" id="SSF52540">
    <property type="entry name" value="P-loop containing nucleoside triphosphate hydrolases"/>
    <property type="match status" value="1"/>
</dbReference>
<dbReference type="GO" id="GO:0003677">
    <property type="term" value="F:DNA binding"/>
    <property type="evidence" value="ECO:0007669"/>
    <property type="project" value="UniProtKB-KW"/>
</dbReference>
<dbReference type="PANTHER" id="PTHR22683">
    <property type="entry name" value="SPORULATION PROTEIN RELATED"/>
    <property type="match status" value="1"/>
</dbReference>
<dbReference type="AlphaFoldDB" id="A0A9E4ZKQ2"/>
<dbReference type="Gene3D" id="3.30.980.40">
    <property type="match status" value="1"/>
</dbReference>
<evidence type="ECO:0000256" key="2">
    <source>
        <dbReference type="ARBA" id="ARBA00022741"/>
    </source>
</evidence>
<organism evidence="6 7">
    <name type="scientific">Methanoculleus formosensis</name>
    <dbReference type="NCBI Taxonomy" id="2590886"/>
    <lineage>
        <taxon>Archaea</taxon>
        <taxon>Methanobacteriati</taxon>
        <taxon>Methanobacteriota</taxon>
        <taxon>Stenosarchaea group</taxon>
        <taxon>Methanomicrobia</taxon>
        <taxon>Methanomicrobiales</taxon>
        <taxon>Methanomicrobiaceae</taxon>
        <taxon>Methanoculleus</taxon>
    </lineage>
</organism>
<proteinExistence type="inferred from homology"/>
<dbReference type="InterPro" id="IPR041027">
    <property type="entry name" value="FtsK_alpha"/>
</dbReference>
<dbReference type="RefSeq" id="WP_261597220.1">
    <property type="nucleotide sequence ID" value="NZ_VHLL01000002.1"/>
</dbReference>
<keyword evidence="3" id="KW-0067">ATP-binding</keyword>
<dbReference type="EMBL" id="VHLL01000002">
    <property type="protein sequence ID" value="MCT8337147.1"/>
    <property type="molecule type" value="Genomic_DNA"/>
</dbReference>
<protein>
    <recommendedName>
        <fullName evidence="5">FtsK domain-containing protein</fullName>
    </recommendedName>
</protein>
<evidence type="ECO:0000256" key="1">
    <source>
        <dbReference type="ARBA" id="ARBA00006474"/>
    </source>
</evidence>
<comment type="caution">
    <text evidence="6">The sequence shown here is derived from an EMBL/GenBank/DDBJ whole genome shotgun (WGS) entry which is preliminary data.</text>
</comment>
<gene>
    <name evidence="6" type="ORF">FKB36_06475</name>
</gene>
<evidence type="ECO:0000256" key="3">
    <source>
        <dbReference type="ARBA" id="ARBA00022840"/>
    </source>
</evidence>
<dbReference type="Pfam" id="PF01580">
    <property type="entry name" value="FtsK_SpoIIIE"/>
    <property type="match status" value="1"/>
</dbReference>
<dbReference type="InterPro" id="IPR027417">
    <property type="entry name" value="P-loop_NTPase"/>
</dbReference>
<keyword evidence="2" id="KW-0547">Nucleotide-binding</keyword>
<reference evidence="6" key="1">
    <citation type="submission" date="2019-06" db="EMBL/GenBank/DDBJ databases">
        <title>Methanoculleus strain from Tamsui River, Taipei, Taiwan.</title>
        <authorList>
            <person name="You Y.-T."/>
            <person name="Chen S.-C."/>
            <person name="Lai S.-J."/>
            <person name="Lee Y.-C."/>
            <person name="Lai M.-C."/>
        </authorList>
    </citation>
    <scope>NUCLEOTIDE SEQUENCE</scope>
    <source>
        <strain evidence="6">Afa-1</strain>
    </source>
</reference>
<dbReference type="InterPro" id="IPR050206">
    <property type="entry name" value="FtsK/SpoIIIE/SftA"/>
</dbReference>
<dbReference type="InterPro" id="IPR002543">
    <property type="entry name" value="FtsK_dom"/>
</dbReference>
<dbReference type="PANTHER" id="PTHR22683:SF41">
    <property type="entry name" value="DNA TRANSLOCASE FTSK"/>
    <property type="match status" value="1"/>
</dbReference>
<accession>A0A9E4ZKQ2</accession>
<dbReference type="Gene3D" id="3.40.50.300">
    <property type="entry name" value="P-loop containing nucleotide triphosphate hydrolases"/>
    <property type="match status" value="1"/>
</dbReference>
<dbReference type="Pfam" id="PF17854">
    <property type="entry name" value="FtsK_alpha"/>
    <property type="match status" value="1"/>
</dbReference>
<dbReference type="PROSITE" id="PS50901">
    <property type="entry name" value="FTSK"/>
    <property type="match status" value="1"/>
</dbReference>
<evidence type="ECO:0000256" key="4">
    <source>
        <dbReference type="ARBA" id="ARBA00023125"/>
    </source>
</evidence>
<keyword evidence="7" id="KW-1185">Reference proteome</keyword>
<dbReference type="Proteomes" id="UP001065682">
    <property type="component" value="Unassembled WGS sequence"/>
</dbReference>